<feature type="region of interest" description="Disordered" evidence="1">
    <location>
        <begin position="276"/>
        <end position="296"/>
    </location>
</feature>
<dbReference type="EMBL" id="QFOI01000015">
    <property type="protein sequence ID" value="PZP52001.1"/>
    <property type="molecule type" value="Genomic_DNA"/>
</dbReference>
<evidence type="ECO:0000256" key="2">
    <source>
        <dbReference type="SAM" id="SignalP"/>
    </source>
</evidence>
<organism evidence="3 4">
    <name type="scientific">Pseudopedobacter saltans</name>
    <dbReference type="NCBI Taxonomy" id="151895"/>
    <lineage>
        <taxon>Bacteria</taxon>
        <taxon>Pseudomonadati</taxon>
        <taxon>Bacteroidota</taxon>
        <taxon>Sphingobacteriia</taxon>
        <taxon>Sphingobacteriales</taxon>
        <taxon>Sphingobacteriaceae</taxon>
        <taxon>Pseudopedobacter</taxon>
    </lineage>
</organism>
<evidence type="ECO:0000256" key="1">
    <source>
        <dbReference type="SAM" id="MobiDB-lite"/>
    </source>
</evidence>
<dbReference type="Pfam" id="PF09697">
    <property type="entry name" value="Porph_ging"/>
    <property type="match status" value="1"/>
</dbReference>
<name>A0A2W5F7G9_9SPHI</name>
<feature type="chain" id="PRO_5016148712" description="GLPGLI family protein" evidence="2">
    <location>
        <begin position="20"/>
        <end position="296"/>
    </location>
</feature>
<protein>
    <recommendedName>
        <fullName evidence="5">GLPGLI family protein</fullName>
    </recommendedName>
</protein>
<dbReference type="NCBIfam" id="TIGR01200">
    <property type="entry name" value="GLPGLI"/>
    <property type="match status" value="1"/>
</dbReference>
<keyword evidence="2" id="KW-0732">Signal</keyword>
<feature type="compositionally biased region" description="Basic and acidic residues" evidence="1">
    <location>
        <begin position="282"/>
        <end position="296"/>
    </location>
</feature>
<dbReference type="Proteomes" id="UP000249645">
    <property type="component" value="Unassembled WGS sequence"/>
</dbReference>
<feature type="signal peptide" evidence="2">
    <location>
        <begin position="1"/>
        <end position="19"/>
    </location>
</feature>
<proteinExistence type="predicted"/>
<evidence type="ECO:0000313" key="3">
    <source>
        <dbReference type="EMBL" id="PZP52001.1"/>
    </source>
</evidence>
<dbReference type="AlphaFoldDB" id="A0A2W5F7G9"/>
<dbReference type="InterPro" id="IPR005901">
    <property type="entry name" value="GLPGLI"/>
</dbReference>
<comment type="caution">
    <text evidence="3">The sequence shown here is derived from an EMBL/GenBank/DDBJ whole genome shotgun (WGS) entry which is preliminary data.</text>
</comment>
<sequence>MRKVIGLLAMLIFSFTSNAQYNMDYIANLKQVGGKYQIKSPEKTIGVVVYQQIFKPDSTKLDSVQIDTMALSYSQHFSDYRLNALRRLDSTVSNIIDRKSKEDPSAKNTEPFPKYDYRLSKTRFLSDANNVYGYETLIENEYLLKYITKKINWDISDSTKEVCGFTCQKATADILGRHYTAWFTTDIPASFGPRTLIGLPGIILLAYDNTREIYYTAINIFQSNETATIGLPTNAVVCTKKEFGNMLEAFETNPSAFLSSQKNVVVGVGSAVRGAKQSNKPAKKESKNAIELEMEK</sequence>
<reference evidence="3 4" key="1">
    <citation type="submission" date="2017-11" db="EMBL/GenBank/DDBJ databases">
        <title>Infants hospitalized years apart are colonized by the same room-sourced microbial strains.</title>
        <authorList>
            <person name="Brooks B."/>
            <person name="Olm M.R."/>
            <person name="Firek B.A."/>
            <person name="Baker R."/>
            <person name="Thomas B.C."/>
            <person name="Morowitz M.J."/>
            <person name="Banfield J.F."/>
        </authorList>
    </citation>
    <scope>NUCLEOTIDE SEQUENCE [LARGE SCALE GENOMIC DNA]</scope>
    <source>
        <strain evidence="3">S2_009_000_R2_76</strain>
    </source>
</reference>
<evidence type="ECO:0000313" key="4">
    <source>
        <dbReference type="Proteomes" id="UP000249645"/>
    </source>
</evidence>
<gene>
    <name evidence="3" type="ORF">DI598_01805</name>
</gene>
<accession>A0A2W5F7G9</accession>
<evidence type="ECO:0008006" key="5">
    <source>
        <dbReference type="Google" id="ProtNLM"/>
    </source>
</evidence>